<keyword evidence="12" id="KW-1185">Reference proteome</keyword>
<dbReference type="GO" id="GO:0016491">
    <property type="term" value="F:oxidoreductase activity"/>
    <property type="evidence" value="ECO:0007669"/>
    <property type="project" value="UniProtKB-KW"/>
</dbReference>
<keyword evidence="8" id="KW-0472">Membrane</keyword>
<dbReference type="AlphaFoldDB" id="A0A8H4KP26"/>
<dbReference type="InterPro" id="IPR010497">
    <property type="entry name" value="Epoxide_hydro_N"/>
</dbReference>
<dbReference type="PANTHER" id="PTHR21661">
    <property type="entry name" value="EPOXIDE HYDROLASE 1-RELATED"/>
    <property type="match status" value="1"/>
</dbReference>
<dbReference type="Proteomes" id="UP000605986">
    <property type="component" value="Unassembled WGS sequence"/>
</dbReference>
<accession>A0A8H4KP26</accession>
<dbReference type="CDD" id="cd21699">
    <property type="entry name" value="JMTM_APP_like"/>
    <property type="match status" value="1"/>
</dbReference>
<evidence type="ECO:0000313" key="11">
    <source>
        <dbReference type="EMBL" id="KAF4452934.1"/>
    </source>
</evidence>
<comment type="similarity">
    <text evidence="1">Belongs to the peptidase S33 family.</text>
</comment>
<evidence type="ECO:0000256" key="3">
    <source>
        <dbReference type="ARBA" id="ARBA00022797"/>
    </source>
</evidence>
<gene>
    <name evidence="11" type="ORF">F53441_4309</name>
</gene>
<keyword evidence="2" id="KW-0285">Flavoprotein</keyword>
<dbReference type="GO" id="GO:0071949">
    <property type="term" value="F:FAD binding"/>
    <property type="evidence" value="ECO:0007669"/>
    <property type="project" value="InterPro"/>
</dbReference>
<keyword evidence="3" id="KW-0058">Aromatic hydrocarbons catabolism</keyword>
<dbReference type="PANTHER" id="PTHR21661:SF35">
    <property type="entry name" value="EPOXIDE HYDROLASE"/>
    <property type="match status" value="1"/>
</dbReference>
<feature type="region of interest" description="Disordered" evidence="7">
    <location>
        <begin position="189"/>
        <end position="216"/>
    </location>
</feature>
<dbReference type="Pfam" id="PF06441">
    <property type="entry name" value="EHN"/>
    <property type="match status" value="1"/>
</dbReference>
<reference evidence="11" key="1">
    <citation type="submission" date="2020-01" db="EMBL/GenBank/DDBJ databases">
        <title>Identification and distribution of gene clusters putatively required for synthesis of sphingolipid metabolism inhibitors in phylogenetically diverse species of the filamentous fungus Fusarium.</title>
        <authorList>
            <person name="Kim H.-S."/>
            <person name="Busman M."/>
            <person name="Brown D.W."/>
            <person name="Divon H."/>
            <person name="Uhlig S."/>
            <person name="Proctor R.H."/>
        </authorList>
    </citation>
    <scope>NUCLEOTIDE SEQUENCE</scope>
    <source>
        <strain evidence="11">NRRL 53441</strain>
    </source>
</reference>
<evidence type="ECO:0000256" key="6">
    <source>
        <dbReference type="ARBA" id="ARBA00023002"/>
    </source>
</evidence>
<evidence type="ECO:0000256" key="4">
    <source>
        <dbReference type="ARBA" id="ARBA00022801"/>
    </source>
</evidence>
<keyword evidence="4" id="KW-0378">Hydrolase</keyword>
<keyword evidence="8" id="KW-1133">Transmembrane helix</keyword>
<evidence type="ECO:0000256" key="5">
    <source>
        <dbReference type="ARBA" id="ARBA00022827"/>
    </source>
</evidence>
<feature type="transmembrane region" description="Helical" evidence="8">
    <location>
        <begin position="157"/>
        <end position="181"/>
    </location>
</feature>
<dbReference type="InterPro" id="IPR002938">
    <property type="entry name" value="FAD-bd"/>
</dbReference>
<name>A0A8H4KP26_9HYPO</name>
<dbReference type="Gene3D" id="3.50.50.60">
    <property type="entry name" value="FAD/NAD(P)-binding domain"/>
    <property type="match status" value="1"/>
</dbReference>
<dbReference type="Pfam" id="PF01494">
    <property type="entry name" value="FAD_binding_3"/>
    <property type="match status" value="1"/>
</dbReference>
<evidence type="ECO:0000256" key="2">
    <source>
        <dbReference type="ARBA" id="ARBA00022630"/>
    </source>
</evidence>
<dbReference type="GO" id="GO:0004301">
    <property type="term" value="F:epoxide hydrolase activity"/>
    <property type="evidence" value="ECO:0007669"/>
    <property type="project" value="TreeGrafter"/>
</dbReference>
<dbReference type="GO" id="GO:0097176">
    <property type="term" value="P:epoxide metabolic process"/>
    <property type="evidence" value="ECO:0007669"/>
    <property type="project" value="TreeGrafter"/>
</dbReference>
<dbReference type="InterPro" id="IPR036188">
    <property type="entry name" value="FAD/NAD-bd_sf"/>
</dbReference>
<proteinExistence type="inferred from homology"/>
<evidence type="ECO:0000256" key="7">
    <source>
        <dbReference type="SAM" id="MobiDB-lite"/>
    </source>
</evidence>
<dbReference type="OrthoDB" id="420606at2759"/>
<keyword evidence="8" id="KW-0812">Transmembrane</keyword>
<feature type="region of interest" description="Disordered" evidence="7">
    <location>
        <begin position="1073"/>
        <end position="1092"/>
    </location>
</feature>
<protein>
    <recommendedName>
        <fullName evidence="13">FAD-binding domain-containing protein</fullName>
    </recommendedName>
</protein>
<comment type="caution">
    <text evidence="11">The sequence shown here is derived from an EMBL/GenBank/DDBJ whole genome shotgun (WGS) entry which is preliminary data.</text>
</comment>
<evidence type="ECO:0000313" key="12">
    <source>
        <dbReference type="Proteomes" id="UP000605986"/>
    </source>
</evidence>
<evidence type="ECO:0000256" key="1">
    <source>
        <dbReference type="ARBA" id="ARBA00010088"/>
    </source>
</evidence>
<evidence type="ECO:0000259" key="10">
    <source>
        <dbReference type="Pfam" id="PF06441"/>
    </source>
</evidence>
<feature type="domain" description="FAD-binding" evidence="9">
    <location>
        <begin position="703"/>
        <end position="1042"/>
    </location>
</feature>
<dbReference type="SUPFAM" id="SSF51905">
    <property type="entry name" value="FAD/NAD(P)-binding domain"/>
    <property type="match status" value="1"/>
</dbReference>
<evidence type="ECO:0000256" key="8">
    <source>
        <dbReference type="SAM" id="Phobius"/>
    </source>
</evidence>
<feature type="domain" description="Epoxide hydrolase N-terminal" evidence="10">
    <location>
        <begin position="311"/>
        <end position="421"/>
    </location>
</feature>
<organism evidence="11 12">
    <name type="scientific">Fusarium austroafricanum</name>
    <dbReference type="NCBI Taxonomy" id="2364996"/>
    <lineage>
        <taxon>Eukaryota</taxon>
        <taxon>Fungi</taxon>
        <taxon>Dikarya</taxon>
        <taxon>Ascomycota</taxon>
        <taxon>Pezizomycotina</taxon>
        <taxon>Sordariomycetes</taxon>
        <taxon>Hypocreomycetidae</taxon>
        <taxon>Hypocreales</taxon>
        <taxon>Nectriaceae</taxon>
        <taxon>Fusarium</taxon>
        <taxon>Fusarium concolor species complex</taxon>
    </lineage>
</organism>
<dbReference type="PRINTS" id="PR00420">
    <property type="entry name" value="RNGMNOXGNASE"/>
</dbReference>
<dbReference type="SUPFAM" id="SSF53474">
    <property type="entry name" value="alpha/beta-Hydrolases"/>
    <property type="match status" value="1"/>
</dbReference>
<sequence length="1125" mass="125028">MADSHSETIRYFSLHCADNSTFYICEGSDNEFIGCCTHNPCSDGSGLCLDGGLRAASFAADKSDVLKKQSCDDTRGSKVWWTCADTNPPFMGCCDISPCADGCSQSNLLPAVLSKNKENRQAFLDPEAYASSKSASAATSTASPSSSEHSTGLSTGAIVGIAVGSAAVGIILISFLTCMIWKCRRKRKEPPDMVQSGESHRASETGQSPMTYGGQCFPSTSTVTPYYLSRLSMDHNKPSPPLPTSHQRYNSYNMDSTVDQSYEQSSSPVYMTTVHEMDGVDRTPQELSTDPLEEYYEGQEQSPVRVSKVPEKFTLEVDQKLLDFAKERARTYRSTRGLSSQWSLEGPSEDSMSMLANYWAQHYDWSAVQAKINDDFDHYAITIGGNGDYKPDIPLHFIHVRSSNEKAIPLLLLHGWPSSHLLWSNIMEPLSDAFHLVAPDLPGFGFSPAPTESGLDPKVMANAFDTMMKNLGYDRYGVVSTDLGLVVALYMAEVVGNSIIGHFTDFLLLNPTPEDQERMRKGETTEEENKYIKAMNAWNTLHFAYAPIHATKPLLLSHSFADSPVGHAGWVWDLLHTASDGYSYPFDYIITTSLMLWIQEPYAGLRAYTESLKPGMFDSVKRTEIPTGVIQFGNIGGPFPALKKYILAPESWTERLVNTVYFRRHEFGGHFPTVSQPELWMQHLLFFDYAIPTSAMDKKKQRIVITGGGLGGLAAACRLARDGHQVDLYERSKSLSTASGAIFVRSNGVRCFYCWQMREVFEAVTAPIKEHETRNGVTNELLHRLNPQIYSSFPEWSTDRQALQTVLYDEACKAGARVHFGNEIVTVREDDNSAYATCKDGTEITADLILAADGISSRLRSQILAHVDPARLTVIRAPSTHYPTELSTDMMVNNDKTKSICEQPESENGIMWAGHGGYAIGKYNHHRSLFNIMFSIQHGPADSESSEEKLFDATNDTQVVRDFFASFNPTVAAMADMIEHCSRWRLARLEPLDTWSSPKHRLVLLGDSAHAMLPNLAEGFSSIVEDIDALSILLLESKQDMAGTIDLWERIRIPRVTRLQNGSTWNYQLYNSGKPPGSELTEQQRNLPMGDGNGSAPFNTPPFDKWMFDYDTAKEVKLALRALSI</sequence>
<keyword evidence="5" id="KW-0274">FAD</keyword>
<dbReference type="InterPro" id="IPR029058">
    <property type="entry name" value="AB_hydrolase_fold"/>
</dbReference>
<keyword evidence="6" id="KW-0560">Oxidoreductase</keyword>
<dbReference type="Gene3D" id="3.40.50.1820">
    <property type="entry name" value="alpha/beta hydrolase"/>
    <property type="match status" value="1"/>
</dbReference>
<dbReference type="EMBL" id="JAADJG010000167">
    <property type="protein sequence ID" value="KAF4452934.1"/>
    <property type="molecule type" value="Genomic_DNA"/>
</dbReference>
<evidence type="ECO:0008006" key="13">
    <source>
        <dbReference type="Google" id="ProtNLM"/>
    </source>
</evidence>
<evidence type="ECO:0000259" key="9">
    <source>
        <dbReference type="Pfam" id="PF01494"/>
    </source>
</evidence>